<accession>A0ABN2YNE3</accession>
<reference evidence="1 2" key="1">
    <citation type="journal article" date="2019" name="Int. J. Syst. Evol. Microbiol.">
        <title>The Global Catalogue of Microorganisms (GCM) 10K type strain sequencing project: providing services to taxonomists for standard genome sequencing and annotation.</title>
        <authorList>
            <consortium name="The Broad Institute Genomics Platform"/>
            <consortium name="The Broad Institute Genome Sequencing Center for Infectious Disease"/>
            <person name="Wu L."/>
            <person name="Ma J."/>
        </authorList>
    </citation>
    <scope>NUCLEOTIDE SEQUENCE [LARGE SCALE GENOMIC DNA]</scope>
    <source>
        <strain evidence="1 2">JCM 15481</strain>
    </source>
</reference>
<keyword evidence="2" id="KW-1185">Reference proteome</keyword>
<evidence type="ECO:0000313" key="2">
    <source>
        <dbReference type="Proteomes" id="UP001500443"/>
    </source>
</evidence>
<dbReference type="EMBL" id="BAAAPF010000119">
    <property type="protein sequence ID" value="GAA2128893.1"/>
    <property type="molecule type" value="Genomic_DNA"/>
</dbReference>
<dbReference type="Proteomes" id="UP001500443">
    <property type="component" value="Unassembled WGS sequence"/>
</dbReference>
<name>A0ABN2YNE3_9ACTN</name>
<evidence type="ECO:0000313" key="1">
    <source>
        <dbReference type="EMBL" id="GAA2128893.1"/>
    </source>
</evidence>
<organism evidence="1 2">
    <name type="scientific">Streptomyces synnematoformans</name>
    <dbReference type="NCBI Taxonomy" id="415721"/>
    <lineage>
        <taxon>Bacteria</taxon>
        <taxon>Bacillati</taxon>
        <taxon>Actinomycetota</taxon>
        <taxon>Actinomycetes</taxon>
        <taxon>Kitasatosporales</taxon>
        <taxon>Streptomycetaceae</taxon>
        <taxon>Streptomyces</taxon>
    </lineage>
</organism>
<proteinExistence type="predicted"/>
<sequence length="71" mass="8144">MTETPPNGAAEALLAIYRQESLRGDSELSVCVFEDAANPRITEILRWLNPYGCDNNHALICYAQRERCWRM</sequence>
<comment type="caution">
    <text evidence="1">The sequence shown here is derived from an EMBL/GenBank/DDBJ whole genome shotgun (WGS) entry which is preliminary data.</text>
</comment>
<protein>
    <submittedName>
        <fullName evidence="1">Uncharacterized protein</fullName>
    </submittedName>
</protein>
<gene>
    <name evidence="1" type="ORF">GCM10009802_36480</name>
</gene>